<accession>A0A0D7BQV6</accession>
<keyword evidence="4" id="KW-1185">Reference proteome</keyword>
<dbReference type="InterPro" id="IPR036291">
    <property type="entry name" value="NAD(P)-bd_dom_sf"/>
</dbReference>
<dbReference type="CDD" id="cd05233">
    <property type="entry name" value="SDR_c"/>
    <property type="match status" value="1"/>
</dbReference>
<organism evidence="3 4">
    <name type="scientific">Cylindrobasidium torrendii FP15055 ss-10</name>
    <dbReference type="NCBI Taxonomy" id="1314674"/>
    <lineage>
        <taxon>Eukaryota</taxon>
        <taxon>Fungi</taxon>
        <taxon>Dikarya</taxon>
        <taxon>Basidiomycota</taxon>
        <taxon>Agaricomycotina</taxon>
        <taxon>Agaricomycetes</taxon>
        <taxon>Agaricomycetidae</taxon>
        <taxon>Agaricales</taxon>
        <taxon>Marasmiineae</taxon>
        <taxon>Physalacriaceae</taxon>
        <taxon>Cylindrobasidium</taxon>
    </lineage>
</organism>
<proteinExistence type="inferred from homology"/>
<evidence type="ECO:0000313" key="4">
    <source>
        <dbReference type="Proteomes" id="UP000054007"/>
    </source>
</evidence>
<dbReference type="Pfam" id="PF13561">
    <property type="entry name" value="adh_short_C2"/>
    <property type="match status" value="1"/>
</dbReference>
<dbReference type="SUPFAM" id="SSF51735">
    <property type="entry name" value="NAD(P)-binding Rossmann-fold domains"/>
    <property type="match status" value="1"/>
</dbReference>
<dbReference type="STRING" id="1314674.A0A0D7BQV6"/>
<dbReference type="PROSITE" id="PS00061">
    <property type="entry name" value="ADH_SHORT"/>
    <property type="match status" value="1"/>
</dbReference>
<dbReference type="PANTHER" id="PTHR42760:SF124">
    <property type="entry name" value="SHORT-CHAIN DEHYDROGENASE_REDUCTASE"/>
    <property type="match status" value="1"/>
</dbReference>
<evidence type="ECO:0000256" key="2">
    <source>
        <dbReference type="ARBA" id="ARBA00022857"/>
    </source>
</evidence>
<dbReference type="InterPro" id="IPR020904">
    <property type="entry name" value="Sc_DH/Rdtase_CS"/>
</dbReference>
<dbReference type="EMBL" id="KN880442">
    <property type="protein sequence ID" value="KIY72549.1"/>
    <property type="molecule type" value="Genomic_DNA"/>
</dbReference>
<sequence>MLSLPGFALVTGSGNGIGRVIARSFAKAGAAGVHVADISKEVAQDASEEITSVATNPKFKALASVVDVSKEEDVKEMIGLTKSRFGRLDYAVNNAGIAEPARLTADVPIEVYDKVIAVNQRGVHLCMQAQLRMMRAQNAVQLDGDRPSARGAIINMSSGLGLVALEEIMIPSYATSKHAVVGMTRMAAVGYAQHNIRVNAVCPGYTSTSMMANEGLGDVSSMISRVPQRRFILPEEIADVVLFLASESASAVTGVAWAVCGGRSAV</sequence>
<evidence type="ECO:0000256" key="1">
    <source>
        <dbReference type="ARBA" id="ARBA00006484"/>
    </source>
</evidence>
<name>A0A0D7BQV6_9AGAR</name>
<dbReference type="Proteomes" id="UP000054007">
    <property type="component" value="Unassembled WGS sequence"/>
</dbReference>
<dbReference type="PANTHER" id="PTHR42760">
    <property type="entry name" value="SHORT-CHAIN DEHYDROGENASES/REDUCTASES FAMILY MEMBER"/>
    <property type="match status" value="1"/>
</dbReference>
<dbReference type="FunFam" id="3.40.50.720:FF:000084">
    <property type="entry name" value="Short-chain dehydrogenase reductase"/>
    <property type="match status" value="1"/>
</dbReference>
<dbReference type="OrthoDB" id="498125at2759"/>
<dbReference type="PRINTS" id="PR00081">
    <property type="entry name" value="GDHRDH"/>
</dbReference>
<dbReference type="PRINTS" id="PR00080">
    <property type="entry name" value="SDRFAMILY"/>
</dbReference>
<dbReference type="GO" id="GO:0016616">
    <property type="term" value="F:oxidoreductase activity, acting on the CH-OH group of donors, NAD or NADP as acceptor"/>
    <property type="evidence" value="ECO:0007669"/>
    <property type="project" value="TreeGrafter"/>
</dbReference>
<evidence type="ECO:0000313" key="3">
    <source>
        <dbReference type="EMBL" id="KIY72549.1"/>
    </source>
</evidence>
<reference evidence="3 4" key="1">
    <citation type="journal article" date="2015" name="Fungal Genet. Biol.">
        <title>Evolution of novel wood decay mechanisms in Agaricales revealed by the genome sequences of Fistulina hepatica and Cylindrobasidium torrendii.</title>
        <authorList>
            <person name="Floudas D."/>
            <person name="Held B.W."/>
            <person name="Riley R."/>
            <person name="Nagy L.G."/>
            <person name="Koehler G."/>
            <person name="Ransdell A.S."/>
            <person name="Younus H."/>
            <person name="Chow J."/>
            <person name="Chiniquy J."/>
            <person name="Lipzen A."/>
            <person name="Tritt A."/>
            <person name="Sun H."/>
            <person name="Haridas S."/>
            <person name="LaButti K."/>
            <person name="Ohm R.A."/>
            <person name="Kues U."/>
            <person name="Blanchette R.A."/>
            <person name="Grigoriev I.V."/>
            <person name="Minto R.E."/>
            <person name="Hibbett D.S."/>
        </authorList>
    </citation>
    <scope>NUCLEOTIDE SEQUENCE [LARGE SCALE GENOMIC DNA]</scope>
    <source>
        <strain evidence="3 4">FP15055 ss-10</strain>
    </source>
</reference>
<dbReference type="InterPro" id="IPR002347">
    <property type="entry name" value="SDR_fam"/>
</dbReference>
<gene>
    <name evidence="3" type="ORF">CYLTODRAFT_417748</name>
</gene>
<protein>
    <submittedName>
        <fullName evidence="3">NAD(P)-binding protein</fullName>
    </submittedName>
</protein>
<dbReference type="AlphaFoldDB" id="A0A0D7BQV6"/>
<comment type="similarity">
    <text evidence="1">Belongs to the short-chain dehydrogenases/reductases (SDR) family.</text>
</comment>
<dbReference type="Gene3D" id="3.40.50.720">
    <property type="entry name" value="NAD(P)-binding Rossmann-like Domain"/>
    <property type="match status" value="1"/>
</dbReference>
<keyword evidence="2" id="KW-0521">NADP</keyword>